<dbReference type="PROSITE" id="PS51183">
    <property type="entry name" value="JMJN"/>
    <property type="match status" value="1"/>
</dbReference>
<feature type="region of interest" description="Disordered" evidence="1">
    <location>
        <begin position="678"/>
        <end position="735"/>
    </location>
</feature>
<evidence type="ECO:0000313" key="4">
    <source>
        <dbReference type="EMBL" id="CAD7274329.1"/>
    </source>
</evidence>
<dbReference type="GO" id="GO:0010468">
    <property type="term" value="P:regulation of gene expression"/>
    <property type="evidence" value="ECO:0007669"/>
    <property type="project" value="TreeGrafter"/>
</dbReference>
<protein>
    <submittedName>
        <fullName evidence="4">Uncharacterized protein</fullName>
    </submittedName>
</protein>
<dbReference type="AlphaFoldDB" id="A0A7R9GAX1"/>
<dbReference type="GO" id="GO:0032454">
    <property type="term" value="F:histone H3K9 demethylase activity"/>
    <property type="evidence" value="ECO:0007669"/>
    <property type="project" value="TreeGrafter"/>
</dbReference>
<dbReference type="Pfam" id="PF02373">
    <property type="entry name" value="JmjC"/>
    <property type="match status" value="1"/>
</dbReference>
<feature type="region of interest" description="Disordered" evidence="1">
    <location>
        <begin position="405"/>
        <end position="440"/>
    </location>
</feature>
<dbReference type="GO" id="GO:0051864">
    <property type="term" value="F:histone H3K36 demethylase activity"/>
    <property type="evidence" value="ECO:0007669"/>
    <property type="project" value="TreeGrafter"/>
</dbReference>
<dbReference type="Pfam" id="PF02375">
    <property type="entry name" value="JmjN"/>
    <property type="match status" value="1"/>
</dbReference>
<evidence type="ECO:0000259" key="3">
    <source>
        <dbReference type="PROSITE" id="PS51184"/>
    </source>
</evidence>
<accession>A0A7R9GAX1</accession>
<proteinExistence type="predicted"/>
<dbReference type="PANTHER" id="PTHR10694">
    <property type="entry name" value="LYSINE-SPECIFIC DEMETHYLASE"/>
    <property type="match status" value="1"/>
</dbReference>
<feature type="domain" description="JmjN" evidence="2">
    <location>
        <begin position="5"/>
        <end position="47"/>
    </location>
</feature>
<dbReference type="Proteomes" id="UP000678499">
    <property type="component" value="Unassembled WGS sequence"/>
</dbReference>
<name>A0A7R9GAX1_9CRUS</name>
<dbReference type="EMBL" id="OA882272">
    <property type="protein sequence ID" value="CAD7274329.1"/>
    <property type="molecule type" value="Genomic_DNA"/>
</dbReference>
<evidence type="ECO:0000256" key="1">
    <source>
        <dbReference type="SAM" id="MobiDB-lite"/>
    </source>
</evidence>
<feature type="domain" description="JmjC" evidence="3">
    <location>
        <begin position="162"/>
        <end position="329"/>
    </location>
</feature>
<feature type="compositionally biased region" description="Basic and acidic residues" evidence="1">
    <location>
        <begin position="405"/>
        <end position="423"/>
    </location>
</feature>
<sequence>MEDEVMTFYPTWEEFQDFQGYIAYMESQGAHLRGVAKIVPPKEWVPRRVPLADALDSLGDFKIKHPILQNLIPHGGKGNKPFFVVNVQQKTLPLREFVKKADDNVEWLIYVPTANFSPPPATYDDVDAMERLYWKSLSTKPTLYGADICGSLTDTDVKVPNVYLYLIWNCQHLPSILDCLKDDYTHSTIDGVNTPYLYFGMWKTTFAAHTEDMDLYSINYNHHGAPKFWYALAPSMARKFERNVRQTFVQEFKQCPGFLRHKSLLFPPTWFKFYSIPFFKGIQREGEFMITFPMAYHWGFNFGFNIAESTNFATERWIEYGKRCVRCVCEPDRVNISMEAFVRRFQPDQYKDWLWGNDLGTHPAYPKDRKTPAPGPCAEDLECTRIRSIEMVTRLAELQAEKAWKDEEGQKREDERGRKAAERKTKRNMASKRQATARKLSESDKKLKLVLGNTELVLDEMKSEVKEESFEEPGLVLECIEDDAELGQCDQATKSSDSISVIGIDEVHGQSTDFETSVSAIDEDPSAHKEHMEDAYETESQWIDQRVELDESERMKGSFGDTDYQSSCGNYLITQEPLGKIEMIGTTHLEQPNQCSSPMPADYATLVDMDHKMPGGSQSPLLPDTPESSCDSRKNSEEVFGVEHRISPLGTEHGSDNDSFEDDEKYKRAVIPKLKATKKEKIRAENQHQASSSVRDAADMEKHMKRSLAPSHGANKPGRIQGPQSAIIHVRSTLAKPRNVERIEQIIKENRRESPPKDYDVLARIMSL</sequence>
<dbReference type="Gene3D" id="2.60.120.650">
    <property type="entry name" value="Cupin"/>
    <property type="match status" value="1"/>
</dbReference>
<dbReference type="PROSITE" id="PS51184">
    <property type="entry name" value="JMJC"/>
    <property type="match status" value="1"/>
</dbReference>
<organism evidence="4">
    <name type="scientific">Notodromas monacha</name>
    <dbReference type="NCBI Taxonomy" id="399045"/>
    <lineage>
        <taxon>Eukaryota</taxon>
        <taxon>Metazoa</taxon>
        <taxon>Ecdysozoa</taxon>
        <taxon>Arthropoda</taxon>
        <taxon>Crustacea</taxon>
        <taxon>Oligostraca</taxon>
        <taxon>Ostracoda</taxon>
        <taxon>Podocopa</taxon>
        <taxon>Podocopida</taxon>
        <taxon>Cypridocopina</taxon>
        <taxon>Cypridoidea</taxon>
        <taxon>Cyprididae</taxon>
        <taxon>Notodromas</taxon>
    </lineage>
</organism>
<dbReference type="SMART" id="SM00545">
    <property type="entry name" value="JmjN"/>
    <property type="match status" value="1"/>
</dbReference>
<evidence type="ECO:0000313" key="5">
    <source>
        <dbReference type="Proteomes" id="UP000678499"/>
    </source>
</evidence>
<dbReference type="OrthoDB" id="9547406at2759"/>
<gene>
    <name evidence="4" type="ORF">NMOB1V02_LOCUS2170</name>
</gene>
<dbReference type="SMART" id="SM00558">
    <property type="entry name" value="JmjC"/>
    <property type="match status" value="1"/>
</dbReference>
<dbReference type="EMBL" id="CAJPEX010000235">
    <property type="protein sequence ID" value="CAG0914481.1"/>
    <property type="molecule type" value="Genomic_DNA"/>
</dbReference>
<keyword evidence="5" id="KW-1185">Reference proteome</keyword>
<dbReference type="InterPro" id="IPR003347">
    <property type="entry name" value="JmjC_dom"/>
</dbReference>
<feature type="region of interest" description="Disordered" evidence="1">
    <location>
        <begin position="612"/>
        <end position="634"/>
    </location>
</feature>
<dbReference type="GO" id="GO:0005634">
    <property type="term" value="C:nucleus"/>
    <property type="evidence" value="ECO:0007669"/>
    <property type="project" value="TreeGrafter"/>
</dbReference>
<reference evidence="4" key="1">
    <citation type="submission" date="2020-11" db="EMBL/GenBank/DDBJ databases">
        <authorList>
            <person name="Tran Van P."/>
        </authorList>
    </citation>
    <scope>NUCLEOTIDE SEQUENCE</scope>
</reference>
<dbReference type="GO" id="GO:0000785">
    <property type="term" value="C:chromatin"/>
    <property type="evidence" value="ECO:0007669"/>
    <property type="project" value="TreeGrafter"/>
</dbReference>
<evidence type="ECO:0000259" key="2">
    <source>
        <dbReference type="PROSITE" id="PS51183"/>
    </source>
</evidence>
<dbReference type="InterPro" id="IPR003349">
    <property type="entry name" value="JmjN"/>
</dbReference>
<dbReference type="SUPFAM" id="SSF51197">
    <property type="entry name" value="Clavaminate synthase-like"/>
    <property type="match status" value="1"/>
</dbReference>
<dbReference type="PANTHER" id="PTHR10694:SF129">
    <property type="entry name" value="LYSINE-SPECIFIC DEMETHYLASE 4B-RELATED"/>
    <property type="match status" value="1"/>
</dbReference>